<dbReference type="AlphaFoldDB" id="A0A4Y8P8K8"/>
<protein>
    <submittedName>
        <fullName evidence="1">Uncharacterized protein</fullName>
    </submittedName>
</protein>
<accession>A0A4Y8P8K8</accession>
<keyword evidence="2" id="KW-1185">Reference proteome</keyword>
<proteinExistence type="predicted"/>
<organism evidence="1 2">
    <name type="scientific">Methylacidiphilum caldifontis</name>
    <dbReference type="NCBI Taxonomy" id="2795386"/>
    <lineage>
        <taxon>Bacteria</taxon>
        <taxon>Pseudomonadati</taxon>
        <taxon>Verrucomicrobiota</taxon>
        <taxon>Methylacidiphilae</taxon>
        <taxon>Methylacidiphilales</taxon>
        <taxon>Methylacidiphilaceae</taxon>
        <taxon>Methylacidiphilum (ex Ratnadevi et al. 2023)</taxon>
    </lineage>
</organism>
<gene>
    <name evidence="1" type="ORF">A7Q10_02075</name>
</gene>
<sequence>MSFLFSSSLTVPSAGACTFNSTGKAYFSNSSSGWIHCELTTGNGQYATLASVPSFIALWVEASNDLNTWQRLAFVVVADISSGRAFCDFPAGYSYYRLKNAQTNTPTNTITATFTNTQNRQKGFVAISDVDSASYLTQSTPYLFVPWNGRVPFITKEIWDNHDPSNPGQLFITPVGWNWANWSTGTTQISFNAAENIRYSRIVSETDSGGLLLANAYHPMGFLFFFQYTGSYGLSFDLTIEEM</sequence>
<dbReference type="EMBL" id="LXQC01000176">
    <property type="protein sequence ID" value="TFE66584.1"/>
    <property type="molecule type" value="Genomic_DNA"/>
</dbReference>
<comment type="caution">
    <text evidence="1">The sequence shown here is derived from an EMBL/GenBank/DDBJ whole genome shotgun (WGS) entry which is preliminary data.</text>
</comment>
<evidence type="ECO:0000313" key="1">
    <source>
        <dbReference type="EMBL" id="TFE66584.1"/>
    </source>
</evidence>
<evidence type="ECO:0000313" key="2">
    <source>
        <dbReference type="Proteomes" id="UP000297713"/>
    </source>
</evidence>
<reference evidence="1 2" key="1">
    <citation type="submission" date="2016-05" db="EMBL/GenBank/DDBJ databases">
        <title>Diversity and Homogeneity among Thermoacidophilic Verrucomicrobia Methanotrophs Linked with Geographical Origin.</title>
        <authorList>
            <person name="Erikstad H.-A."/>
            <person name="Smestad N.B."/>
            <person name="Ceballos R.M."/>
            <person name="Birkeland N.-K."/>
        </authorList>
    </citation>
    <scope>NUCLEOTIDE SEQUENCE [LARGE SCALE GENOMIC DNA]</scope>
    <source>
        <strain evidence="1 2">Phi</strain>
    </source>
</reference>
<name>A0A4Y8P8K8_9BACT</name>
<dbReference type="RefSeq" id="WP_134440781.1">
    <property type="nucleotide sequence ID" value="NZ_LXQC01000176.1"/>
</dbReference>
<dbReference type="Proteomes" id="UP000297713">
    <property type="component" value="Unassembled WGS sequence"/>
</dbReference>
<dbReference type="OrthoDB" id="9846762at2"/>